<reference evidence="2 3" key="1">
    <citation type="journal article" date="2015" name="Sci. Rep.">
        <title>Chromosome-level genome map provides insights into diverse defense mechanisms in the medicinal fungus Ganoderma sinense.</title>
        <authorList>
            <person name="Zhu Y."/>
            <person name="Xu J."/>
            <person name="Sun C."/>
            <person name="Zhou S."/>
            <person name="Xu H."/>
            <person name="Nelson D.R."/>
            <person name="Qian J."/>
            <person name="Song J."/>
            <person name="Luo H."/>
            <person name="Xiang L."/>
            <person name="Li Y."/>
            <person name="Xu Z."/>
            <person name="Ji A."/>
            <person name="Wang L."/>
            <person name="Lu S."/>
            <person name="Hayward A."/>
            <person name="Sun W."/>
            <person name="Li X."/>
            <person name="Schwartz D.C."/>
            <person name="Wang Y."/>
            <person name="Chen S."/>
        </authorList>
    </citation>
    <scope>NUCLEOTIDE SEQUENCE [LARGE SCALE GENOMIC DNA]</scope>
    <source>
        <strain evidence="2 3">ZZ0214-1</strain>
    </source>
</reference>
<dbReference type="OrthoDB" id="2757062at2759"/>
<keyword evidence="1" id="KW-1133">Transmembrane helix</keyword>
<feature type="transmembrane region" description="Helical" evidence="1">
    <location>
        <begin position="36"/>
        <end position="62"/>
    </location>
</feature>
<evidence type="ECO:0000256" key="1">
    <source>
        <dbReference type="SAM" id="Phobius"/>
    </source>
</evidence>
<evidence type="ECO:0000313" key="3">
    <source>
        <dbReference type="Proteomes" id="UP000230002"/>
    </source>
</evidence>
<dbReference type="Proteomes" id="UP000230002">
    <property type="component" value="Unassembled WGS sequence"/>
</dbReference>
<comment type="caution">
    <text evidence="2">The sequence shown here is derived from an EMBL/GenBank/DDBJ whole genome shotgun (WGS) entry which is preliminary data.</text>
</comment>
<organism evidence="2 3">
    <name type="scientific">Ganoderma sinense ZZ0214-1</name>
    <dbReference type="NCBI Taxonomy" id="1077348"/>
    <lineage>
        <taxon>Eukaryota</taxon>
        <taxon>Fungi</taxon>
        <taxon>Dikarya</taxon>
        <taxon>Basidiomycota</taxon>
        <taxon>Agaricomycotina</taxon>
        <taxon>Agaricomycetes</taxon>
        <taxon>Polyporales</taxon>
        <taxon>Polyporaceae</taxon>
        <taxon>Ganoderma</taxon>
    </lineage>
</organism>
<keyword evidence="1" id="KW-0812">Transmembrane</keyword>
<feature type="transmembrane region" description="Helical" evidence="1">
    <location>
        <begin position="207"/>
        <end position="228"/>
    </location>
</feature>
<dbReference type="AlphaFoldDB" id="A0A2G8S3E2"/>
<evidence type="ECO:0000313" key="2">
    <source>
        <dbReference type="EMBL" id="PIL28303.1"/>
    </source>
</evidence>
<sequence length="338" mass="36445">MTLDHVPIALPHPNDIAVNKHALGIMQSFAFDATSLVLQFSLSSLLFGVLTILALSSVFLLLRRRALTNASIRIPLLTTVVLYASTSLYMAGLIWNWTSVTRIIREANEGLSSESYDGAANLISLENAVFKQSWMATAGLAANVIVGDAVVWWRACVIWRHRAVYYAGPIALLLTLAFGIVGALQSYPGPIQSIYFMVGGGGFADAAAALSLATNLAATALISIKAFLHNRRLTKYLGSSGGKTRALKMFALLIESGSVYCVILLVVLVYQFNSDTAGPIFTAEYFFVYGCLVPLVAIYPTGIVFLTALDWSPLHWGLSESMVSQGPLSTSEYDSETA</sequence>
<feature type="transmembrane region" description="Helical" evidence="1">
    <location>
        <begin position="165"/>
        <end position="187"/>
    </location>
</feature>
<feature type="transmembrane region" description="Helical" evidence="1">
    <location>
        <begin position="134"/>
        <end position="153"/>
    </location>
</feature>
<dbReference type="EMBL" id="AYKW01000025">
    <property type="protein sequence ID" value="PIL28303.1"/>
    <property type="molecule type" value="Genomic_DNA"/>
</dbReference>
<keyword evidence="1" id="KW-0472">Membrane</keyword>
<feature type="transmembrane region" description="Helical" evidence="1">
    <location>
        <begin position="285"/>
        <end position="309"/>
    </location>
</feature>
<feature type="transmembrane region" description="Helical" evidence="1">
    <location>
        <begin position="249"/>
        <end position="273"/>
    </location>
</feature>
<keyword evidence="3" id="KW-1185">Reference proteome</keyword>
<proteinExistence type="predicted"/>
<protein>
    <submittedName>
        <fullName evidence="2">Uncharacterized protein</fullName>
    </submittedName>
</protein>
<gene>
    <name evidence="2" type="ORF">GSI_09592</name>
</gene>
<accession>A0A2G8S3E2</accession>
<name>A0A2G8S3E2_9APHY</name>
<feature type="transmembrane region" description="Helical" evidence="1">
    <location>
        <begin position="74"/>
        <end position="95"/>
    </location>
</feature>